<protein>
    <recommendedName>
        <fullName evidence="4">Long-subunit fatty acid transport protein</fullName>
    </recommendedName>
</protein>
<name>A0A934PPF5_9FLAO</name>
<sequence length="418" mass="45527">MIKKIIVSIILLMSFVSFAQEGTSSPYSYFGIGDVRFKGAAEYRAMGGLGVEMDSIHFNVDNPASYASLKLTTFSLGGTYGTTTIKAKDQSDSVDKFTLDYLAVGLPMGKFGMAFGLLPYSSVGYKIQSISDDPSVTSKRSNGSGGLNKVFLGMGYMISHGLSVGADVQYNFGKIETSSVEFIPTVPIGSQQQNSAELSGVNFNMGVMYERKLKQKLNFYGSASYAFSANVNSDNWSQISTGFYDANFNFTVVDSLPSSRSKVGLKVPGKFTFGAGIGEKRKWLIGAQATFQGASELENPTNVSNISSVVYNNYAKYTVGGYYIPNYNSFSSYFQRIVYRGGFRYEKSGLIINSEEINDVALTLGAGFPIVGTFSNINLGLELGKKGTTNSGLVQENYFNISLGFSLNDKWFRKTKFD</sequence>
<evidence type="ECO:0008006" key="4">
    <source>
        <dbReference type="Google" id="ProtNLM"/>
    </source>
</evidence>
<evidence type="ECO:0000313" key="3">
    <source>
        <dbReference type="Proteomes" id="UP000609172"/>
    </source>
</evidence>
<accession>A0A934PPF5</accession>
<dbReference type="SUPFAM" id="SSF56935">
    <property type="entry name" value="Porins"/>
    <property type="match status" value="1"/>
</dbReference>
<gene>
    <name evidence="2" type="ORF">I5M07_12685</name>
</gene>
<dbReference type="RefSeq" id="WP_200106820.1">
    <property type="nucleotide sequence ID" value="NZ_JAEHFV010000005.1"/>
</dbReference>
<organism evidence="2 3">
    <name type="scientific">Flavobacterium agrisoli</name>
    <dbReference type="NCBI Taxonomy" id="2793066"/>
    <lineage>
        <taxon>Bacteria</taxon>
        <taxon>Pseudomonadati</taxon>
        <taxon>Bacteroidota</taxon>
        <taxon>Flavobacteriia</taxon>
        <taxon>Flavobacteriales</taxon>
        <taxon>Flavobacteriaceae</taxon>
        <taxon>Flavobacterium</taxon>
    </lineage>
</organism>
<dbReference type="Gene3D" id="2.40.160.60">
    <property type="entry name" value="Outer membrane protein transport protein (OMPP1/FadL/TodX)"/>
    <property type="match status" value="1"/>
</dbReference>
<dbReference type="AlphaFoldDB" id="A0A934PPF5"/>
<feature type="signal peptide" evidence="1">
    <location>
        <begin position="1"/>
        <end position="19"/>
    </location>
</feature>
<reference evidence="2" key="1">
    <citation type="submission" date="2020-12" db="EMBL/GenBank/DDBJ databases">
        <title>Bacterial novel species Flavobacterium sp. SE-1-e isolated from soil.</title>
        <authorList>
            <person name="Jung H.-Y."/>
        </authorList>
    </citation>
    <scope>NUCLEOTIDE SEQUENCE</scope>
    <source>
        <strain evidence="2">SE-1-e</strain>
    </source>
</reference>
<evidence type="ECO:0000256" key="1">
    <source>
        <dbReference type="SAM" id="SignalP"/>
    </source>
</evidence>
<dbReference type="Proteomes" id="UP000609172">
    <property type="component" value="Unassembled WGS sequence"/>
</dbReference>
<evidence type="ECO:0000313" key="2">
    <source>
        <dbReference type="EMBL" id="MBK0370688.1"/>
    </source>
</evidence>
<dbReference type="EMBL" id="JAEHFV010000005">
    <property type="protein sequence ID" value="MBK0370688.1"/>
    <property type="molecule type" value="Genomic_DNA"/>
</dbReference>
<keyword evidence="3" id="KW-1185">Reference proteome</keyword>
<keyword evidence="1" id="KW-0732">Signal</keyword>
<comment type="caution">
    <text evidence="2">The sequence shown here is derived from an EMBL/GenBank/DDBJ whole genome shotgun (WGS) entry which is preliminary data.</text>
</comment>
<feature type="chain" id="PRO_5036681706" description="Long-subunit fatty acid transport protein" evidence="1">
    <location>
        <begin position="20"/>
        <end position="418"/>
    </location>
</feature>
<proteinExistence type="predicted"/>